<comment type="caution">
    <text evidence="3">The sequence shown here is derived from an EMBL/GenBank/DDBJ whole genome shotgun (WGS) entry which is preliminary data.</text>
</comment>
<sequence>MRYFTGGSVGHHRAIMRLARINLSGRELFRFLLMRSTRCDSEQRHLEGGKRYLPGRECYVLAKNKLNPPYIGPFEIVERLDQVAFRLDLLVETRRMRNTCHVTNLMACLAESELQAKYMRSGADKAELSSVEAETGKDRVVRGKEKLST</sequence>
<gene>
    <name evidence="3" type="ORF">OSB04_029354</name>
</gene>
<dbReference type="Proteomes" id="UP001172457">
    <property type="component" value="Chromosome 7"/>
</dbReference>
<name>A0AA38SI88_9ASTR</name>
<dbReference type="Pfam" id="PF24626">
    <property type="entry name" value="SH3_Tf2-1"/>
    <property type="match status" value="1"/>
</dbReference>
<accession>A0AA38SI88</accession>
<organism evidence="3 4">
    <name type="scientific">Centaurea solstitialis</name>
    <name type="common">yellow star-thistle</name>
    <dbReference type="NCBI Taxonomy" id="347529"/>
    <lineage>
        <taxon>Eukaryota</taxon>
        <taxon>Viridiplantae</taxon>
        <taxon>Streptophyta</taxon>
        <taxon>Embryophyta</taxon>
        <taxon>Tracheophyta</taxon>
        <taxon>Spermatophyta</taxon>
        <taxon>Magnoliopsida</taxon>
        <taxon>eudicotyledons</taxon>
        <taxon>Gunneridae</taxon>
        <taxon>Pentapetalae</taxon>
        <taxon>asterids</taxon>
        <taxon>campanulids</taxon>
        <taxon>Asterales</taxon>
        <taxon>Asteraceae</taxon>
        <taxon>Carduoideae</taxon>
        <taxon>Cardueae</taxon>
        <taxon>Centaureinae</taxon>
        <taxon>Centaurea</taxon>
    </lineage>
</organism>
<feature type="domain" description="Tf2-1-like SH3-like" evidence="2">
    <location>
        <begin position="60"/>
        <end position="108"/>
    </location>
</feature>
<evidence type="ECO:0000313" key="4">
    <source>
        <dbReference type="Proteomes" id="UP001172457"/>
    </source>
</evidence>
<dbReference type="InterPro" id="IPR056924">
    <property type="entry name" value="SH3_Tf2-1"/>
</dbReference>
<evidence type="ECO:0000259" key="2">
    <source>
        <dbReference type="Pfam" id="PF24626"/>
    </source>
</evidence>
<keyword evidence="4" id="KW-1185">Reference proteome</keyword>
<feature type="compositionally biased region" description="Basic and acidic residues" evidence="1">
    <location>
        <begin position="134"/>
        <end position="149"/>
    </location>
</feature>
<proteinExistence type="predicted"/>
<evidence type="ECO:0000256" key="1">
    <source>
        <dbReference type="SAM" id="MobiDB-lite"/>
    </source>
</evidence>
<feature type="region of interest" description="Disordered" evidence="1">
    <location>
        <begin position="125"/>
        <end position="149"/>
    </location>
</feature>
<dbReference type="AlphaFoldDB" id="A0AA38SI88"/>
<protein>
    <recommendedName>
        <fullName evidence="2">Tf2-1-like SH3-like domain-containing protein</fullName>
    </recommendedName>
</protein>
<evidence type="ECO:0000313" key="3">
    <source>
        <dbReference type="EMBL" id="KAJ9542848.1"/>
    </source>
</evidence>
<dbReference type="EMBL" id="JARYMX010000007">
    <property type="protein sequence ID" value="KAJ9542848.1"/>
    <property type="molecule type" value="Genomic_DNA"/>
</dbReference>
<reference evidence="3" key="1">
    <citation type="submission" date="2023-03" db="EMBL/GenBank/DDBJ databases">
        <title>Chromosome-scale reference genome and RAD-based genetic map of yellow starthistle (Centaurea solstitialis) reveal putative structural variation and QTLs associated with invader traits.</title>
        <authorList>
            <person name="Reatini B."/>
            <person name="Cang F.A."/>
            <person name="Jiang Q."/>
            <person name="Mckibben M.T.W."/>
            <person name="Barker M.S."/>
            <person name="Rieseberg L.H."/>
            <person name="Dlugosch K.M."/>
        </authorList>
    </citation>
    <scope>NUCLEOTIDE SEQUENCE</scope>
    <source>
        <strain evidence="3">CAN-66</strain>
        <tissue evidence="3">Leaf</tissue>
    </source>
</reference>